<proteinExistence type="predicted"/>
<name>A0AAV6TM02_9ARAC</name>
<feature type="region of interest" description="Disordered" evidence="1">
    <location>
        <begin position="28"/>
        <end position="62"/>
    </location>
</feature>
<gene>
    <name evidence="2" type="ORF">JTE90_008361</name>
</gene>
<dbReference type="Proteomes" id="UP000827092">
    <property type="component" value="Unassembled WGS sequence"/>
</dbReference>
<evidence type="ECO:0000313" key="3">
    <source>
        <dbReference type="Proteomes" id="UP000827092"/>
    </source>
</evidence>
<comment type="caution">
    <text evidence="2">The sequence shown here is derived from an EMBL/GenBank/DDBJ whole genome shotgun (WGS) entry which is preliminary data.</text>
</comment>
<keyword evidence="3" id="KW-1185">Reference proteome</keyword>
<organism evidence="2 3">
    <name type="scientific">Oedothorax gibbosus</name>
    <dbReference type="NCBI Taxonomy" id="931172"/>
    <lineage>
        <taxon>Eukaryota</taxon>
        <taxon>Metazoa</taxon>
        <taxon>Ecdysozoa</taxon>
        <taxon>Arthropoda</taxon>
        <taxon>Chelicerata</taxon>
        <taxon>Arachnida</taxon>
        <taxon>Araneae</taxon>
        <taxon>Araneomorphae</taxon>
        <taxon>Entelegynae</taxon>
        <taxon>Araneoidea</taxon>
        <taxon>Linyphiidae</taxon>
        <taxon>Erigoninae</taxon>
        <taxon>Oedothorax</taxon>
    </lineage>
</organism>
<reference evidence="2 3" key="1">
    <citation type="journal article" date="2022" name="Nat. Ecol. Evol.">
        <title>A masculinizing supergene underlies an exaggerated male reproductive morph in a spider.</title>
        <authorList>
            <person name="Hendrickx F."/>
            <person name="De Corte Z."/>
            <person name="Sonet G."/>
            <person name="Van Belleghem S.M."/>
            <person name="Kostlbacher S."/>
            <person name="Vangestel C."/>
        </authorList>
    </citation>
    <scope>NUCLEOTIDE SEQUENCE [LARGE SCALE GENOMIC DNA]</scope>
    <source>
        <strain evidence="2">W744_W776</strain>
    </source>
</reference>
<dbReference type="EMBL" id="JAFNEN010002354">
    <property type="protein sequence ID" value="KAG8172807.1"/>
    <property type="molecule type" value="Genomic_DNA"/>
</dbReference>
<sequence>VRSKPPGDPPTSSISLVYCFPGKKFADVPQSSSSAEAVGPEEHKELLLDTQNGAPEERRRRP</sequence>
<accession>A0AAV6TM02</accession>
<evidence type="ECO:0000313" key="2">
    <source>
        <dbReference type="EMBL" id="KAG8172807.1"/>
    </source>
</evidence>
<protein>
    <submittedName>
        <fullName evidence="2">Uncharacterized protein</fullName>
    </submittedName>
</protein>
<dbReference type="AlphaFoldDB" id="A0AAV6TM02"/>
<evidence type="ECO:0000256" key="1">
    <source>
        <dbReference type="SAM" id="MobiDB-lite"/>
    </source>
</evidence>
<feature type="non-terminal residue" evidence="2">
    <location>
        <position position="1"/>
    </location>
</feature>